<dbReference type="RefSeq" id="WP_121134781.1">
    <property type="nucleotide sequence ID" value="NZ_JBHUFK010000011.1"/>
</dbReference>
<dbReference type="EMBL" id="RBZO01000061">
    <property type="protein sequence ID" value="RKQ11506.1"/>
    <property type="molecule type" value="Genomic_DNA"/>
</dbReference>
<evidence type="ECO:0000256" key="4">
    <source>
        <dbReference type="PROSITE-ProRule" id="PRU00473"/>
    </source>
</evidence>
<comment type="caution">
    <text evidence="8">The sequence shown here is derived from an EMBL/GenBank/DDBJ whole genome shotgun (WGS) entry which is preliminary data.</text>
</comment>
<sequence length="496" mass="56457">MQRKVYLFFFLLFSLVFIVGCNTEAGTDDVDLDGQETTGIDEENDEDEKQEKVEEPETAKQPENAEQHIQDENETGEKTTTTPDENKTDPDRNLGDYEVFLGGEMTETDEFIIIKGATNILPGSRVIGQVTVGEKDEEEYFQDTTELVQDDGTFYMEIPHHDLKKETKVEVMFHFDGHQDNEMIRHYGDRGQELVGPYVYKHQGKVGGGSPQNIFQMAKVETSFVPGEDKAVRQFKEPDWYPIPEDMGDPRVWIEVEEINNGENYFYLHGRSNLLEGSILSGKYSGKSDNVSVKPDGSFDMVFEYEYDEDASFVIEFDPAHWGQWNIIKETYGAKGQKLVGDLVVQNKYNDNQTIIKEERLESTEINVPDNVELTIDGAEVMMLVPDNLLFDFDKYELREESKDLLTEIGETLQSFDKVKEIEVSGHTDSNGDEKYNLDLSQKRADEVKAFLTELGNLAEKSINTVGYGEAKPIASNDNETGQAKNRRVEIIINLR</sequence>
<dbReference type="PANTHER" id="PTHR30329">
    <property type="entry name" value="STATOR ELEMENT OF FLAGELLAR MOTOR COMPLEX"/>
    <property type="match status" value="1"/>
</dbReference>
<dbReference type="InterPro" id="IPR006665">
    <property type="entry name" value="OmpA-like"/>
</dbReference>
<evidence type="ECO:0000259" key="7">
    <source>
        <dbReference type="PROSITE" id="PS51123"/>
    </source>
</evidence>
<comment type="subcellular location">
    <subcellularLocation>
        <location evidence="1">Cell outer membrane</location>
    </subcellularLocation>
</comment>
<keyword evidence="2 4" id="KW-0472">Membrane</keyword>
<feature type="region of interest" description="Disordered" evidence="5">
    <location>
        <begin position="26"/>
        <end position="95"/>
    </location>
</feature>
<dbReference type="Pfam" id="PF00691">
    <property type="entry name" value="OmpA"/>
    <property type="match status" value="1"/>
</dbReference>
<keyword evidence="6" id="KW-0732">Signal</keyword>
<protein>
    <submittedName>
        <fullName evidence="8">OmpA family protein</fullName>
    </submittedName>
</protein>
<gene>
    <name evidence="8" type="ORF">D8M05_19695</name>
</gene>
<dbReference type="GO" id="GO:0009279">
    <property type="term" value="C:cell outer membrane"/>
    <property type="evidence" value="ECO:0007669"/>
    <property type="project" value="UniProtKB-SubCell"/>
</dbReference>
<evidence type="ECO:0000256" key="5">
    <source>
        <dbReference type="SAM" id="MobiDB-lite"/>
    </source>
</evidence>
<evidence type="ECO:0000256" key="3">
    <source>
        <dbReference type="ARBA" id="ARBA00023237"/>
    </source>
</evidence>
<dbReference type="PROSITE" id="PS51257">
    <property type="entry name" value="PROKAR_LIPOPROTEIN"/>
    <property type="match status" value="1"/>
</dbReference>
<proteinExistence type="predicted"/>
<dbReference type="Gene3D" id="3.30.1330.60">
    <property type="entry name" value="OmpA-like domain"/>
    <property type="match status" value="1"/>
</dbReference>
<evidence type="ECO:0000313" key="9">
    <source>
        <dbReference type="Proteomes" id="UP000281813"/>
    </source>
</evidence>
<feature type="compositionally biased region" description="Basic and acidic residues" evidence="5">
    <location>
        <begin position="49"/>
        <end position="77"/>
    </location>
</feature>
<accession>A0A494YR47</accession>
<feature type="compositionally biased region" description="Basic and acidic residues" evidence="5">
    <location>
        <begin position="84"/>
        <end position="95"/>
    </location>
</feature>
<feature type="chain" id="PRO_5019836255" evidence="6">
    <location>
        <begin position="26"/>
        <end position="496"/>
    </location>
</feature>
<dbReference type="InterPro" id="IPR006664">
    <property type="entry name" value="OMP_bac"/>
</dbReference>
<evidence type="ECO:0000256" key="6">
    <source>
        <dbReference type="SAM" id="SignalP"/>
    </source>
</evidence>
<feature type="signal peptide" evidence="6">
    <location>
        <begin position="1"/>
        <end position="25"/>
    </location>
</feature>
<feature type="compositionally biased region" description="Acidic residues" evidence="5">
    <location>
        <begin position="26"/>
        <end position="48"/>
    </location>
</feature>
<dbReference type="PANTHER" id="PTHR30329:SF21">
    <property type="entry name" value="LIPOPROTEIN YIAD-RELATED"/>
    <property type="match status" value="1"/>
</dbReference>
<keyword evidence="9" id="KW-1185">Reference proteome</keyword>
<reference evidence="8 9" key="1">
    <citation type="journal article" date="2015" name="Antonie Van Leeuwenhoek">
        <title>Oceanobacillus bengalensis sp. nov., a bacterium isolated from seawater of the Bay of Bengal.</title>
        <authorList>
            <person name="Yongchang O."/>
            <person name="Xiang W."/>
            <person name="Wang G."/>
        </authorList>
    </citation>
    <scope>NUCLEOTIDE SEQUENCE [LARGE SCALE GENOMIC DNA]</scope>
    <source>
        <strain evidence="8 9">MCCC 1K00260</strain>
    </source>
</reference>
<dbReference type="PRINTS" id="PR01021">
    <property type="entry name" value="OMPADOMAIN"/>
</dbReference>
<dbReference type="Proteomes" id="UP000281813">
    <property type="component" value="Unassembled WGS sequence"/>
</dbReference>
<dbReference type="PROSITE" id="PS51123">
    <property type="entry name" value="OMPA_2"/>
    <property type="match status" value="1"/>
</dbReference>
<dbReference type="InterPro" id="IPR050330">
    <property type="entry name" value="Bact_OuterMem_StrucFunc"/>
</dbReference>
<dbReference type="CDD" id="cd07185">
    <property type="entry name" value="OmpA_C-like"/>
    <property type="match status" value="1"/>
</dbReference>
<keyword evidence="3" id="KW-0998">Cell outer membrane</keyword>
<feature type="domain" description="OmpA-like" evidence="7">
    <location>
        <begin position="378"/>
        <end position="496"/>
    </location>
</feature>
<organism evidence="8 9">
    <name type="scientific">Oceanobacillus bengalensis</name>
    <dbReference type="NCBI Taxonomy" id="1435466"/>
    <lineage>
        <taxon>Bacteria</taxon>
        <taxon>Bacillati</taxon>
        <taxon>Bacillota</taxon>
        <taxon>Bacilli</taxon>
        <taxon>Bacillales</taxon>
        <taxon>Bacillaceae</taxon>
        <taxon>Oceanobacillus</taxon>
    </lineage>
</organism>
<evidence type="ECO:0000256" key="2">
    <source>
        <dbReference type="ARBA" id="ARBA00023136"/>
    </source>
</evidence>
<name>A0A494YR47_9BACI</name>
<dbReference type="SUPFAM" id="SSF103088">
    <property type="entry name" value="OmpA-like"/>
    <property type="match status" value="1"/>
</dbReference>
<evidence type="ECO:0000256" key="1">
    <source>
        <dbReference type="ARBA" id="ARBA00004442"/>
    </source>
</evidence>
<evidence type="ECO:0000313" key="8">
    <source>
        <dbReference type="EMBL" id="RKQ11506.1"/>
    </source>
</evidence>
<dbReference type="InterPro" id="IPR036737">
    <property type="entry name" value="OmpA-like_sf"/>
</dbReference>
<dbReference type="OrthoDB" id="193257at2"/>
<dbReference type="AlphaFoldDB" id="A0A494YR47"/>